<dbReference type="SUPFAM" id="SSF55979">
    <property type="entry name" value="DNA clamp"/>
    <property type="match status" value="1"/>
</dbReference>
<organism evidence="2 3">
    <name type="scientific">Panagrellus redivivus</name>
    <name type="common">Microworm</name>
    <dbReference type="NCBI Taxonomy" id="6233"/>
    <lineage>
        <taxon>Eukaryota</taxon>
        <taxon>Metazoa</taxon>
        <taxon>Ecdysozoa</taxon>
        <taxon>Nematoda</taxon>
        <taxon>Chromadorea</taxon>
        <taxon>Rhabditida</taxon>
        <taxon>Tylenchina</taxon>
        <taxon>Panagrolaimomorpha</taxon>
        <taxon>Panagrolaimoidea</taxon>
        <taxon>Panagrolaimidae</taxon>
        <taxon>Panagrellus</taxon>
    </lineage>
</organism>
<feature type="compositionally biased region" description="Polar residues" evidence="1">
    <location>
        <begin position="383"/>
        <end position="395"/>
    </location>
</feature>
<reference evidence="3" key="2">
    <citation type="submission" date="2020-10" db="UniProtKB">
        <authorList>
            <consortium name="WormBaseParasite"/>
        </authorList>
    </citation>
    <scope>IDENTIFICATION</scope>
</reference>
<dbReference type="GO" id="GO:0000076">
    <property type="term" value="P:DNA replication checkpoint signaling"/>
    <property type="evidence" value="ECO:0007669"/>
    <property type="project" value="TreeGrafter"/>
</dbReference>
<dbReference type="GO" id="GO:0030896">
    <property type="term" value="C:checkpoint clamp complex"/>
    <property type="evidence" value="ECO:0007669"/>
    <property type="project" value="InterPro"/>
</dbReference>
<dbReference type="AlphaFoldDB" id="A0A7E4ZVS8"/>
<dbReference type="GO" id="GO:0006281">
    <property type="term" value="P:DNA repair"/>
    <property type="evidence" value="ECO:0007669"/>
    <property type="project" value="TreeGrafter"/>
</dbReference>
<dbReference type="WBParaSite" id="Pan_g20574.t1">
    <property type="protein sequence ID" value="Pan_g20574.t1"/>
    <property type="gene ID" value="Pan_g20574"/>
</dbReference>
<name>A0A7E4ZVS8_PANRE</name>
<protein>
    <submittedName>
        <fullName evidence="3">DNA repair protein RAD9</fullName>
    </submittedName>
</protein>
<dbReference type="Pfam" id="PF04139">
    <property type="entry name" value="Rad9"/>
    <property type="match status" value="1"/>
</dbReference>
<evidence type="ECO:0000256" key="1">
    <source>
        <dbReference type="SAM" id="MobiDB-lite"/>
    </source>
</evidence>
<dbReference type="PANTHER" id="PTHR15237">
    <property type="entry name" value="DNA REPAIR PROTEIN RAD9"/>
    <property type="match status" value="1"/>
</dbReference>
<keyword evidence="2" id="KW-1185">Reference proteome</keyword>
<evidence type="ECO:0000313" key="2">
    <source>
        <dbReference type="Proteomes" id="UP000492821"/>
    </source>
</evidence>
<proteinExistence type="predicted"/>
<feature type="compositionally biased region" description="Polar residues" evidence="1">
    <location>
        <begin position="294"/>
        <end position="322"/>
    </location>
</feature>
<dbReference type="InterPro" id="IPR007268">
    <property type="entry name" value="Rad9/Ddc1"/>
</dbReference>
<dbReference type="InterPro" id="IPR046938">
    <property type="entry name" value="DNA_clamp_sf"/>
</dbReference>
<dbReference type="GO" id="GO:0071479">
    <property type="term" value="P:cellular response to ionizing radiation"/>
    <property type="evidence" value="ECO:0007669"/>
    <property type="project" value="TreeGrafter"/>
</dbReference>
<accession>A0A7E4ZVS8</accession>
<sequence length="518" mass="57227">MSFLITDDSQQTSLISVNAAKFIFNDKINEFHEAIKFLNKLSDIVQFIFGDGYLSVEAVAVAKSACGYIYFSGNCLAEYNLGDMHNVTDSDKHVQVSSKDLLSAMRHIREGDTLTVAFGIGRTGDNCTLQYVNTREILRCFDLCSRDVPVTYKREDWEVDDYRNVIVLPATKLNNIFKQFKDTDEIFIEATGEQFGLSTHIDEKDRGRVASTVTALAPEAMDRYEILAPMSLIVSAREIRSAFKLLNNYAHLIVMAFDMGNKPMLVTIDDEHSNLKAQITLSIAGAKEYGESANASQVTSEPTVSSVQPGANTATSKTVAANKSRRLSTSRPLRKRPSMQNAKENECPPPKQTQAIRSHESVPEPQSSHSNHNDDNYFDFEGINQQPGPSQSHNDPSGFDAADPEPVQAPAEQSKEFNFFSQPDDAPADDGDQGFPDFNDQLVDYHAASYPAPPPPPPPQPHSLLIEVLQDLGLETLSLTGADIPCADLPPAESGNIYAAETQCNYPAYEYPYYGYHP</sequence>
<reference evidence="2" key="1">
    <citation type="journal article" date="2013" name="Genetics">
        <title>The draft genome and transcriptome of Panagrellus redivivus are shaped by the harsh demands of a free-living lifestyle.</title>
        <authorList>
            <person name="Srinivasan J."/>
            <person name="Dillman A.R."/>
            <person name="Macchietto M.G."/>
            <person name="Heikkinen L."/>
            <person name="Lakso M."/>
            <person name="Fracchia K.M."/>
            <person name="Antoshechkin I."/>
            <person name="Mortazavi A."/>
            <person name="Wong G."/>
            <person name="Sternberg P.W."/>
        </authorList>
    </citation>
    <scope>NUCLEOTIDE SEQUENCE [LARGE SCALE GENOMIC DNA]</scope>
    <source>
        <strain evidence="2">MT8872</strain>
    </source>
</reference>
<dbReference type="PANTHER" id="PTHR15237:SF0">
    <property type="entry name" value="CELL CYCLE CHECKPOINT CONTROL PROTEIN"/>
    <property type="match status" value="1"/>
</dbReference>
<dbReference type="Gene3D" id="3.70.10.10">
    <property type="match status" value="1"/>
</dbReference>
<dbReference type="GO" id="GO:0031573">
    <property type="term" value="P:mitotic intra-S DNA damage checkpoint signaling"/>
    <property type="evidence" value="ECO:0007669"/>
    <property type="project" value="TreeGrafter"/>
</dbReference>
<feature type="region of interest" description="Disordered" evidence="1">
    <location>
        <begin position="294"/>
        <end position="439"/>
    </location>
</feature>
<evidence type="ECO:0000313" key="3">
    <source>
        <dbReference type="WBParaSite" id="Pan_g20574.t1"/>
    </source>
</evidence>
<dbReference type="Proteomes" id="UP000492821">
    <property type="component" value="Unassembled WGS sequence"/>
</dbReference>
<feature type="compositionally biased region" description="Basic residues" evidence="1">
    <location>
        <begin position="323"/>
        <end position="337"/>
    </location>
</feature>